<comment type="caution">
    <text evidence="2">The sequence shown here is derived from an EMBL/GenBank/DDBJ whole genome shotgun (WGS) entry which is preliminary data.</text>
</comment>
<accession>A0A4R7W8A1</accession>
<feature type="region of interest" description="Disordered" evidence="1">
    <location>
        <begin position="52"/>
        <end position="86"/>
    </location>
</feature>
<evidence type="ECO:0000256" key="1">
    <source>
        <dbReference type="SAM" id="MobiDB-lite"/>
    </source>
</evidence>
<protein>
    <submittedName>
        <fullName evidence="2">Uncharacterized protein</fullName>
    </submittedName>
</protein>
<proteinExistence type="predicted"/>
<evidence type="ECO:0000313" key="2">
    <source>
        <dbReference type="EMBL" id="TDV57927.1"/>
    </source>
</evidence>
<evidence type="ECO:0000313" key="3">
    <source>
        <dbReference type="Proteomes" id="UP000294927"/>
    </source>
</evidence>
<keyword evidence="3" id="KW-1185">Reference proteome</keyword>
<dbReference type="RefSeq" id="WP_133901133.1">
    <property type="nucleotide sequence ID" value="NZ_SOCP01000001.1"/>
</dbReference>
<organism evidence="2 3">
    <name type="scientific">Actinophytocola oryzae</name>
    <dbReference type="NCBI Taxonomy" id="502181"/>
    <lineage>
        <taxon>Bacteria</taxon>
        <taxon>Bacillati</taxon>
        <taxon>Actinomycetota</taxon>
        <taxon>Actinomycetes</taxon>
        <taxon>Pseudonocardiales</taxon>
        <taxon>Pseudonocardiaceae</taxon>
    </lineage>
</organism>
<dbReference type="EMBL" id="SOCP01000001">
    <property type="protein sequence ID" value="TDV57927.1"/>
    <property type="molecule type" value="Genomic_DNA"/>
</dbReference>
<dbReference type="Proteomes" id="UP000294927">
    <property type="component" value="Unassembled WGS sequence"/>
</dbReference>
<name>A0A4R7W8A1_9PSEU</name>
<sequence length="95" mass="9781">MGTFAAIAMGMLGRNIENMVSPVTDELSNAVPIIMIPTAPPNANRAIAVVPSATRTSSTHARSRGLRDTDAAANPTATGAGCVGMTPSNCRGWNR</sequence>
<reference evidence="2 3" key="1">
    <citation type="submission" date="2019-03" db="EMBL/GenBank/DDBJ databases">
        <title>Genomic Encyclopedia of Archaeal and Bacterial Type Strains, Phase II (KMG-II): from individual species to whole genera.</title>
        <authorList>
            <person name="Goeker M."/>
        </authorList>
    </citation>
    <scope>NUCLEOTIDE SEQUENCE [LARGE SCALE GENOMIC DNA]</scope>
    <source>
        <strain evidence="2 3">DSM 45499</strain>
    </source>
</reference>
<gene>
    <name evidence="2" type="ORF">CLV71_101801</name>
</gene>
<dbReference type="AlphaFoldDB" id="A0A4R7W8A1"/>